<gene>
    <name evidence="1" type="ORF">T02_14256</name>
</gene>
<organism evidence="1 2">
    <name type="scientific">Trichinella nativa</name>
    <dbReference type="NCBI Taxonomy" id="6335"/>
    <lineage>
        <taxon>Eukaryota</taxon>
        <taxon>Metazoa</taxon>
        <taxon>Ecdysozoa</taxon>
        <taxon>Nematoda</taxon>
        <taxon>Enoplea</taxon>
        <taxon>Dorylaimia</taxon>
        <taxon>Trichinellida</taxon>
        <taxon>Trichinellidae</taxon>
        <taxon>Trichinella</taxon>
    </lineage>
</organism>
<sequence length="37" mass="4288">MTSYLIILHGPCSVDCFKSRRNRSDAPLIEFMNDMLI</sequence>
<dbReference type="AlphaFoldDB" id="A0A0V1KZU8"/>
<accession>A0A0V1KZU8</accession>
<reference evidence="1 2" key="1">
    <citation type="submission" date="2015-05" db="EMBL/GenBank/DDBJ databases">
        <title>Evolution of Trichinella species and genotypes.</title>
        <authorList>
            <person name="Korhonen P.K."/>
            <person name="Edoardo P."/>
            <person name="Giuseppe L.R."/>
            <person name="Gasser R.B."/>
        </authorList>
    </citation>
    <scope>NUCLEOTIDE SEQUENCE [LARGE SCALE GENOMIC DNA]</scope>
    <source>
        <strain evidence="1">ISS10</strain>
    </source>
</reference>
<keyword evidence="2" id="KW-1185">Reference proteome</keyword>
<protein>
    <submittedName>
        <fullName evidence="1">Uncharacterized protein</fullName>
    </submittedName>
</protein>
<evidence type="ECO:0000313" key="2">
    <source>
        <dbReference type="Proteomes" id="UP000054721"/>
    </source>
</evidence>
<dbReference type="EMBL" id="JYDW01000182">
    <property type="protein sequence ID" value="KRZ52809.1"/>
    <property type="molecule type" value="Genomic_DNA"/>
</dbReference>
<proteinExistence type="predicted"/>
<comment type="caution">
    <text evidence="1">The sequence shown here is derived from an EMBL/GenBank/DDBJ whole genome shotgun (WGS) entry which is preliminary data.</text>
</comment>
<name>A0A0V1KZU8_9BILA</name>
<dbReference type="Proteomes" id="UP000054721">
    <property type="component" value="Unassembled WGS sequence"/>
</dbReference>
<evidence type="ECO:0000313" key="1">
    <source>
        <dbReference type="EMBL" id="KRZ52809.1"/>
    </source>
</evidence>